<dbReference type="Gene3D" id="1.10.238.10">
    <property type="entry name" value="EF-hand"/>
    <property type="match status" value="1"/>
</dbReference>
<dbReference type="PROSITE" id="PS50222">
    <property type="entry name" value="EF_HAND_2"/>
    <property type="match status" value="1"/>
</dbReference>
<evidence type="ECO:0000313" key="4">
    <source>
        <dbReference type="Proteomes" id="UP001164746"/>
    </source>
</evidence>
<accession>A0ABY7DS41</accession>
<keyword evidence="1" id="KW-0677">Repeat</keyword>
<feature type="non-terminal residue" evidence="3">
    <location>
        <position position="1"/>
    </location>
</feature>
<sequence length="146" mass="16106">MSQTLSDTLKKAIQDAFGKVAGGKTDRLRKKGVRAVLQLIGQNPTPAEMDGYFKDSGVHEVDRDSIGNFIESHVPLKSQNTINDDIAEAFAKFDTNDAFVITKADFREILTQLGNERLTDAEAEAILDCLDKSSEHVNVSETIQHK</sequence>
<dbReference type="Pfam" id="PF13499">
    <property type="entry name" value="EF-hand_7"/>
    <property type="match status" value="1"/>
</dbReference>
<dbReference type="InterPro" id="IPR011992">
    <property type="entry name" value="EF-hand-dom_pair"/>
</dbReference>
<protein>
    <submittedName>
        <fullName evidence="3">CALL3-like protein</fullName>
    </submittedName>
</protein>
<gene>
    <name evidence="3" type="ORF">MAR_024059</name>
</gene>
<evidence type="ECO:0000256" key="1">
    <source>
        <dbReference type="ARBA" id="ARBA00022737"/>
    </source>
</evidence>
<dbReference type="PANTHER" id="PTHR23048">
    <property type="entry name" value="MYOSIN LIGHT CHAIN 1, 3"/>
    <property type="match status" value="1"/>
</dbReference>
<evidence type="ECO:0000313" key="3">
    <source>
        <dbReference type="EMBL" id="WAQ99686.1"/>
    </source>
</evidence>
<reference evidence="3" key="1">
    <citation type="submission" date="2022-11" db="EMBL/GenBank/DDBJ databases">
        <title>Centuries of genome instability and evolution in soft-shell clam transmissible cancer (bioRxiv).</title>
        <authorList>
            <person name="Hart S.F.M."/>
            <person name="Yonemitsu M.A."/>
            <person name="Giersch R.M."/>
            <person name="Beal B.F."/>
            <person name="Arriagada G."/>
            <person name="Davis B.W."/>
            <person name="Ostrander E.A."/>
            <person name="Goff S.P."/>
            <person name="Metzger M.J."/>
        </authorList>
    </citation>
    <scope>NUCLEOTIDE SEQUENCE</scope>
    <source>
        <strain evidence="3">MELC-2E11</strain>
        <tissue evidence="3">Siphon/mantle</tissue>
    </source>
</reference>
<dbReference type="InterPro" id="IPR050230">
    <property type="entry name" value="CALM/Myosin/TropC-like"/>
</dbReference>
<dbReference type="EMBL" id="CP111014">
    <property type="protein sequence ID" value="WAQ99686.1"/>
    <property type="molecule type" value="Genomic_DNA"/>
</dbReference>
<organism evidence="3 4">
    <name type="scientific">Mya arenaria</name>
    <name type="common">Soft-shell clam</name>
    <dbReference type="NCBI Taxonomy" id="6604"/>
    <lineage>
        <taxon>Eukaryota</taxon>
        <taxon>Metazoa</taxon>
        <taxon>Spiralia</taxon>
        <taxon>Lophotrochozoa</taxon>
        <taxon>Mollusca</taxon>
        <taxon>Bivalvia</taxon>
        <taxon>Autobranchia</taxon>
        <taxon>Heteroconchia</taxon>
        <taxon>Euheterodonta</taxon>
        <taxon>Imparidentia</taxon>
        <taxon>Neoheterodontei</taxon>
        <taxon>Myida</taxon>
        <taxon>Myoidea</taxon>
        <taxon>Myidae</taxon>
        <taxon>Mya</taxon>
    </lineage>
</organism>
<dbReference type="PANTHER" id="PTHR23048:SF0">
    <property type="entry name" value="CALMODULIN LIKE 3"/>
    <property type="match status" value="1"/>
</dbReference>
<dbReference type="InterPro" id="IPR002048">
    <property type="entry name" value="EF_hand_dom"/>
</dbReference>
<evidence type="ECO:0000259" key="2">
    <source>
        <dbReference type="PROSITE" id="PS50222"/>
    </source>
</evidence>
<dbReference type="Proteomes" id="UP001164746">
    <property type="component" value="Chromosome 3"/>
</dbReference>
<keyword evidence="4" id="KW-1185">Reference proteome</keyword>
<name>A0ABY7DS41_MYAAR</name>
<proteinExistence type="predicted"/>
<dbReference type="SUPFAM" id="SSF47473">
    <property type="entry name" value="EF-hand"/>
    <property type="match status" value="1"/>
</dbReference>
<feature type="domain" description="EF-hand" evidence="2">
    <location>
        <begin position="81"/>
        <end position="116"/>
    </location>
</feature>